<gene>
    <name evidence="2" type="primary">lyrm1</name>
    <name evidence="2" type="ORF">PPL_02794</name>
</gene>
<accession>D3B329</accession>
<evidence type="ECO:0000313" key="2">
    <source>
        <dbReference type="EMBL" id="EFA83727.1"/>
    </source>
</evidence>
<dbReference type="EMBL" id="ADBJ01000010">
    <property type="protein sequence ID" value="EFA83727.1"/>
    <property type="molecule type" value="Genomic_DNA"/>
</dbReference>
<keyword evidence="3" id="KW-1185">Reference proteome</keyword>
<feature type="region of interest" description="Disordered" evidence="1">
    <location>
        <begin position="37"/>
        <end position="56"/>
    </location>
</feature>
<dbReference type="Proteomes" id="UP000001396">
    <property type="component" value="Unassembled WGS sequence"/>
</dbReference>
<protein>
    <submittedName>
        <fullName evidence="2">LYR motif-containing protein 1</fullName>
    </submittedName>
</protein>
<dbReference type="GeneID" id="31358317"/>
<name>D3B329_HETP5</name>
<reference evidence="2 3" key="1">
    <citation type="journal article" date="2011" name="Genome Res.">
        <title>Phylogeny-wide analysis of social amoeba genomes highlights ancient origins for complex intercellular communication.</title>
        <authorList>
            <person name="Heidel A.J."/>
            <person name="Lawal H.M."/>
            <person name="Felder M."/>
            <person name="Schilde C."/>
            <person name="Helps N.R."/>
            <person name="Tunggal B."/>
            <person name="Rivero F."/>
            <person name="John U."/>
            <person name="Schleicher M."/>
            <person name="Eichinger L."/>
            <person name="Platzer M."/>
            <person name="Noegel A.A."/>
            <person name="Schaap P."/>
            <person name="Gloeckner G."/>
        </authorList>
    </citation>
    <scope>NUCLEOTIDE SEQUENCE [LARGE SCALE GENOMIC DNA]</scope>
    <source>
        <strain evidence="3">ATCC 26659 / Pp 5 / PN500</strain>
    </source>
</reference>
<evidence type="ECO:0000256" key="1">
    <source>
        <dbReference type="SAM" id="MobiDB-lite"/>
    </source>
</evidence>
<sequence length="56" mass="6422">MDLRDPVEIEEKIEEARSRMLLAAHYRIPFAKKSYAPKSEGVMPKTEDPNSESNIC</sequence>
<comment type="caution">
    <text evidence="2">The sequence shown here is derived from an EMBL/GenBank/DDBJ whole genome shotgun (WGS) entry which is preliminary data.</text>
</comment>
<dbReference type="AlphaFoldDB" id="D3B329"/>
<dbReference type="RefSeq" id="XP_020435844.1">
    <property type="nucleotide sequence ID" value="XM_020573772.1"/>
</dbReference>
<organism evidence="2 3">
    <name type="scientific">Heterostelium pallidum (strain ATCC 26659 / Pp 5 / PN500)</name>
    <name type="common">Cellular slime mold</name>
    <name type="synonym">Polysphondylium pallidum</name>
    <dbReference type="NCBI Taxonomy" id="670386"/>
    <lineage>
        <taxon>Eukaryota</taxon>
        <taxon>Amoebozoa</taxon>
        <taxon>Evosea</taxon>
        <taxon>Eumycetozoa</taxon>
        <taxon>Dictyostelia</taxon>
        <taxon>Acytosteliales</taxon>
        <taxon>Acytosteliaceae</taxon>
        <taxon>Heterostelium</taxon>
    </lineage>
</organism>
<evidence type="ECO:0000313" key="3">
    <source>
        <dbReference type="Proteomes" id="UP000001396"/>
    </source>
</evidence>
<proteinExistence type="predicted"/>
<dbReference type="InParanoid" id="D3B329"/>